<accession>A0A8H6S349</accession>
<feature type="domain" description="Galactose oxidase-like Early set" evidence="4">
    <location>
        <begin position="487"/>
        <end position="569"/>
    </location>
</feature>
<name>A0A8H6S349_MYCCL</name>
<dbReference type="SUPFAM" id="SSF81296">
    <property type="entry name" value="E set domains"/>
    <property type="match status" value="1"/>
</dbReference>
<evidence type="ECO:0000313" key="5">
    <source>
        <dbReference type="EMBL" id="KAF7291823.1"/>
    </source>
</evidence>
<proteinExistence type="predicted"/>
<evidence type="ECO:0000256" key="2">
    <source>
        <dbReference type="SAM" id="SignalP"/>
    </source>
</evidence>
<dbReference type="Pfam" id="PF07250">
    <property type="entry name" value="Glyoxal_oxid_N"/>
    <property type="match status" value="1"/>
</dbReference>
<protein>
    <recommendedName>
        <fullName evidence="7">Glyoxal oxidase</fullName>
    </recommendedName>
</protein>
<dbReference type="Pfam" id="PF09118">
    <property type="entry name" value="GO-like_E_set"/>
    <property type="match status" value="1"/>
</dbReference>
<dbReference type="SUPFAM" id="SSF50965">
    <property type="entry name" value="Galactose oxidase, central domain"/>
    <property type="match status" value="1"/>
</dbReference>
<evidence type="ECO:0000256" key="1">
    <source>
        <dbReference type="ARBA" id="ARBA00022729"/>
    </source>
</evidence>
<dbReference type="OrthoDB" id="2019572at2759"/>
<dbReference type="InterPro" id="IPR009880">
    <property type="entry name" value="Glyoxal_oxidase_N"/>
</dbReference>
<dbReference type="CDD" id="cd02851">
    <property type="entry name" value="E_set_GO_C"/>
    <property type="match status" value="1"/>
</dbReference>
<dbReference type="PANTHER" id="PTHR32208:SF96">
    <property type="entry name" value="GLYOXAL OXIDASE"/>
    <property type="match status" value="1"/>
</dbReference>
<keyword evidence="1 2" id="KW-0732">Signal</keyword>
<dbReference type="Proteomes" id="UP000613580">
    <property type="component" value="Unassembled WGS sequence"/>
</dbReference>
<feature type="signal peptide" evidence="2">
    <location>
        <begin position="1"/>
        <end position="19"/>
    </location>
</feature>
<evidence type="ECO:0000259" key="4">
    <source>
        <dbReference type="Pfam" id="PF09118"/>
    </source>
</evidence>
<dbReference type="AlphaFoldDB" id="A0A8H6S349"/>
<reference evidence="5" key="1">
    <citation type="submission" date="2020-05" db="EMBL/GenBank/DDBJ databases">
        <title>Mycena genomes resolve the evolution of fungal bioluminescence.</title>
        <authorList>
            <person name="Tsai I.J."/>
        </authorList>
    </citation>
    <scope>NUCLEOTIDE SEQUENCE</scope>
    <source>
        <strain evidence="5">110903Hualien_Pintung</strain>
    </source>
</reference>
<dbReference type="Gene3D" id="2.130.10.80">
    <property type="entry name" value="Galactose oxidase/kelch, beta-propeller"/>
    <property type="match status" value="1"/>
</dbReference>
<sequence length="589" mass="63663">MPSIFRSLFLPLLAGVAAATNNTTIATNATAATSATINPQWTLVQNGTTGILANQMIIVSPTLALLFDLAGTGGPLQINGKSAWGALYDLETNTPRAIDVVSDTFCASGSILSNGTMVSVGGDYIEELSEAFNAENGTNAVRIFEPCDTPDGSGCELYDDPAVIHLTVPRWYPSSVRIYDGSLIVVGGSFNFSFFYNTFTENSFEFWPPKDNGAQTCSRACSPSPDGTIFMISGNQTIIYDIEKKTETRLPDLPNNVKIANPFDGTAQMLPLSPPDYIPEVVACGGTTTTEGILPIQLSSQDPASSQCSRITLTPEGIKQGWAVEHMPEQRMLPEMLHLPTGELLIINGGQTGYSGFDGVYDPVGNSNADHPNYTPTLYNPTAPLGQRMSKEGLPTSNIARMYHSTVTLTPSGSFMIAGSNPNIRQNLTVPYATEYRVEHLSPPYMSLERPILSNVPAKVAFNTEFTINIQIPHVPALVNPEIKGKSFSNSCHNNGLTHREVALMDLGYSSHSFHSSARLVWLDATLEADQKTLRLTSPPNNRIYPPGIAWIYVTIADRYVSAGSRIMIGNGASPPVQDQGKQMSWPKL</sequence>
<dbReference type="InterPro" id="IPR014756">
    <property type="entry name" value="Ig_E-set"/>
</dbReference>
<organism evidence="5 6">
    <name type="scientific">Mycena chlorophos</name>
    <name type="common">Agaric fungus</name>
    <name type="synonym">Agaricus chlorophos</name>
    <dbReference type="NCBI Taxonomy" id="658473"/>
    <lineage>
        <taxon>Eukaryota</taxon>
        <taxon>Fungi</taxon>
        <taxon>Dikarya</taxon>
        <taxon>Basidiomycota</taxon>
        <taxon>Agaricomycotina</taxon>
        <taxon>Agaricomycetes</taxon>
        <taxon>Agaricomycetidae</taxon>
        <taxon>Agaricales</taxon>
        <taxon>Marasmiineae</taxon>
        <taxon>Mycenaceae</taxon>
        <taxon>Mycena</taxon>
    </lineage>
</organism>
<evidence type="ECO:0000313" key="6">
    <source>
        <dbReference type="Proteomes" id="UP000613580"/>
    </source>
</evidence>
<dbReference type="InterPro" id="IPR013783">
    <property type="entry name" value="Ig-like_fold"/>
</dbReference>
<comment type="caution">
    <text evidence="5">The sequence shown here is derived from an EMBL/GenBank/DDBJ whole genome shotgun (WGS) entry which is preliminary data.</text>
</comment>
<evidence type="ECO:0008006" key="7">
    <source>
        <dbReference type="Google" id="ProtNLM"/>
    </source>
</evidence>
<evidence type="ECO:0000259" key="3">
    <source>
        <dbReference type="Pfam" id="PF07250"/>
    </source>
</evidence>
<dbReference type="InterPro" id="IPR037293">
    <property type="entry name" value="Gal_Oxidase_central_sf"/>
</dbReference>
<dbReference type="InterPro" id="IPR011043">
    <property type="entry name" value="Gal_Oxase/kelch_b-propeller"/>
</dbReference>
<dbReference type="InterPro" id="IPR015202">
    <property type="entry name" value="GO-like_E_set"/>
</dbReference>
<feature type="domain" description="Glyoxal oxidase N-terminal" evidence="3">
    <location>
        <begin position="83"/>
        <end position="445"/>
    </location>
</feature>
<dbReference type="Gene3D" id="2.60.40.10">
    <property type="entry name" value="Immunoglobulins"/>
    <property type="match status" value="1"/>
</dbReference>
<feature type="chain" id="PRO_5034885326" description="Glyoxal oxidase" evidence="2">
    <location>
        <begin position="20"/>
        <end position="589"/>
    </location>
</feature>
<gene>
    <name evidence="5" type="ORF">HMN09_01242500</name>
</gene>
<keyword evidence="6" id="KW-1185">Reference proteome</keyword>
<dbReference type="PANTHER" id="PTHR32208">
    <property type="entry name" value="SECRETED PROTEIN-RELATED"/>
    <property type="match status" value="1"/>
</dbReference>
<dbReference type="EMBL" id="JACAZE010000023">
    <property type="protein sequence ID" value="KAF7291823.1"/>
    <property type="molecule type" value="Genomic_DNA"/>
</dbReference>